<accession>A0ABN2L923</accession>
<dbReference type="InterPro" id="IPR036388">
    <property type="entry name" value="WH-like_DNA-bd_sf"/>
</dbReference>
<protein>
    <recommendedName>
        <fullName evidence="3">MarR family transcriptional regulator</fullName>
    </recommendedName>
</protein>
<evidence type="ECO:0000313" key="2">
    <source>
        <dbReference type="Proteomes" id="UP001499938"/>
    </source>
</evidence>
<evidence type="ECO:0008006" key="3">
    <source>
        <dbReference type="Google" id="ProtNLM"/>
    </source>
</evidence>
<dbReference type="Proteomes" id="UP001499938">
    <property type="component" value="Unassembled WGS sequence"/>
</dbReference>
<dbReference type="Gene3D" id="1.10.10.10">
    <property type="entry name" value="Winged helix-like DNA-binding domain superfamily/Winged helix DNA-binding domain"/>
    <property type="match status" value="1"/>
</dbReference>
<dbReference type="InterPro" id="IPR036390">
    <property type="entry name" value="WH_DNA-bd_sf"/>
</dbReference>
<evidence type="ECO:0000313" key="1">
    <source>
        <dbReference type="EMBL" id="GAA1779017.1"/>
    </source>
</evidence>
<sequence>MLALDLVARREDAEDRRQVRLRLTRAAERLVDRVVRHRRAAIARIVADMPEEHRGGLVDALTSFADAAGDLLPSDPAARLGW</sequence>
<reference evidence="1 2" key="1">
    <citation type="journal article" date="2019" name="Int. J. Syst. Evol. Microbiol.">
        <title>The Global Catalogue of Microorganisms (GCM) 10K type strain sequencing project: providing services to taxonomists for standard genome sequencing and annotation.</title>
        <authorList>
            <consortium name="The Broad Institute Genomics Platform"/>
            <consortium name="The Broad Institute Genome Sequencing Center for Infectious Disease"/>
            <person name="Wu L."/>
            <person name="Ma J."/>
        </authorList>
    </citation>
    <scope>NUCLEOTIDE SEQUENCE [LARGE SCALE GENOMIC DNA]</scope>
    <source>
        <strain evidence="1 2">JCM 15592</strain>
    </source>
</reference>
<comment type="caution">
    <text evidence="1">The sequence shown here is derived from an EMBL/GenBank/DDBJ whole genome shotgun (WGS) entry which is preliminary data.</text>
</comment>
<proteinExistence type="predicted"/>
<dbReference type="SUPFAM" id="SSF46785">
    <property type="entry name" value="Winged helix' DNA-binding domain"/>
    <property type="match status" value="1"/>
</dbReference>
<dbReference type="EMBL" id="BAAAPO010000001">
    <property type="protein sequence ID" value="GAA1779017.1"/>
    <property type="molecule type" value="Genomic_DNA"/>
</dbReference>
<name>A0ABN2L923_9MICO</name>
<keyword evidence="2" id="KW-1185">Reference proteome</keyword>
<gene>
    <name evidence="1" type="ORF">GCM10009811_00550</name>
</gene>
<organism evidence="1 2">
    <name type="scientific">Nostocoides veronense</name>
    <dbReference type="NCBI Taxonomy" id="330836"/>
    <lineage>
        <taxon>Bacteria</taxon>
        <taxon>Bacillati</taxon>
        <taxon>Actinomycetota</taxon>
        <taxon>Actinomycetes</taxon>
        <taxon>Micrococcales</taxon>
        <taxon>Intrasporangiaceae</taxon>
        <taxon>Nostocoides</taxon>
    </lineage>
</organism>